<reference evidence="2 3" key="1">
    <citation type="submission" date="2010-08" db="EMBL/GenBank/DDBJ databases">
        <title>The draft genome of Desulfovibrio fructosovorans JJ.</title>
        <authorList>
            <consortium name="US DOE Joint Genome Institute (JGI-PGF)"/>
            <person name="Lucas S."/>
            <person name="Copeland A."/>
            <person name="Lapidus A."/>
            <person name="Cheng J.-F."/>
            <person name="Bruce D."/>
            <person name="Goodwin L."/>
            <person name="Pitluck S."/>
            <person name="Land M.L."/>
            <person name="Hauser L."/>
            <person name="Chang Y.-J."/>
            <person name="Jeffries C."/>
            <person name="Wall J.D."/>
            <person name="Stahl D.A."/>
            <person name="Arkin A.P."/>
            <person name="Dehal P."/>
            <person name="Stolyar S.M."/>
            <person name="Hazen T.C."/>
            <person name="Woyke T.J."/>
        </authorList>
    </citation>
    <scope>NUCLEOTIDE SEQUENCE [LARGE SCALE GENOMIC DNA]</scope>
    <source>
        <strain evidence="2 3">JJ</strain>
    </source>
</reference>
<keyword evidence="3" id="KW-1185">Reference proteome</keyword>
<dbReference type="SUPFAM" id="SSF53098">
    <property type="entry name" value="Ribonuclease H-like"/>
    <property type="match status" value="1"/>
</dbReference>
<dbReference type="EMBL" id="AECZ01000035">
    <property type="protein sequence ID" value="EFL49713.1"/>
    <property type="molecule type" value="Genomic_DNA"/>
</dbReference>
<dbReference type="Gene3D" id="1.10.10.60">
    <property type="entry name" value="Homeodomain-like"/>
    <property type="match status" value="1"/>
</dbReference>
<evidence type="ECO:0000259" key="1">
    <source>
        <dbReference type="PROSITE" id="PS50994"/>
    </source>
</evidence>
<organism evidence="2 3">
    <name type="scientific">Solidesulfovibrio fructosivorans JJ]</name>
    <dbReference type="NCBI Taxonomy" id="596151"/>
    <lineage>
        <taxon>Bacteria</taxon>
        <taxon>Pseudomonadati</taxon>
        <taxon>Thermodesulfobacteriota</taxon>
        <taxon>Desulfovibrionia</taxon>
        <taxon>Desulfovibrionales</taxon>
        <taxon>Desulfovibrionaceae</taxon>
        <taxon>Solidesulfovibrio</taxon>
    </lineage>
</organism>
<dbReference type="eggNOG" id="COG2801">
    <property type="taxonomic scope" value="Bacteria"/>
</dbReference>
<proteinExistence type="predicted"/>
<evidence type="ECO:0000313" key="2">
    <source>
        <dbReference type="EMBL" id="EFL49713.1"/>
    </source>
</evidence>
<dbReference type="GO" id="GO:0015074">
    <property type="term" value="P:DNA integration"/>
    <property type="evidence" value="ECO:0007669"/>
    <property type="project" value="InterPro"/>
</dbReference>
<dbReference type="GO" id="GO:0003676">
    <property type="term" value="F:nucleic acid binding"/>
    <property type="evidence" value="ECO:0007669"/>
    <property type="project" value="InterPro"/>
</dbReference>
<evidence type="ECO:0000313" key="3">
    <source>
        <dbReference type="Proteomes" id="UP000006250"/>
    </source>
</evidence>
<dbReference type="OrthoDB" id="5439087at2"/>
<dbReference type="Pfam" id="PF13518">
    <property type="entry name" value="HTH_28"/>
    <property type="match status" value="1"/>
</dbReference>
<sequence>MRADQKGKAGPEITEAVKRLAMLRPYLDGDAPLAKVAANAGIALRTARRWVARVRDGGPAALQRKLRLDAGERRLADNLVTLVEGLALMKPRLSIATIHRRAVAVAREKGWHAPSYACVHTIIRSLDPAMMILAHEGGAAFRDRYELVYRHRAERPNVRWQADHTQLDIVILDANGVESRPWLTTVLDDYSRAIAGYLVFLGAPAAFNTSLALRQAIWRKPRADWPVCGIPDALHVDHGTDFTSNRIILTRV</sequence>
<dbReference type="AlphaFoldDB" id="E1K117"/>
<dbReference type="InterPro" id="IPR036397">
    <property type="entry name" value="RNaseH_sf"/>
</dbReference>
<feature type="domain" description="Integrase catalytic" evidence="1">
    <location>
        <begin position="152"/>
        <end position="252"/>
    </location>
</feature>
<comment type="caution">
    <text evidence="2">The sequence shown here is derived from an EMBL/GenBank/DDBJ whole genome shotgun (WGS) entry which is preliminary data.</text>
</comment>
<dbReference type="STRING" id="596151.DesfrDRAFT_3567"/>
<dbReference type="InterPro" id="IPR055247">
    <property type="entry name" value="InsJ-like_HTH"/>
</dbReference>
<dbReference type="PROSITE" id="PS50994">
    <property type="entry name" value="INTEGRASE"/>
    <property type="match status" value="1"/>
</dbReference>
<dbReference type="InterPro" id="IPR001584">
    <property type="entry name" value="Integrase_cat-core"/>
</dbReference>
<dbReference type="InterPro" id="IPR012337">
    <property type="entry name" value="RNaseH-like_sf"/>
</dbReference>
<dbReference type="Proteomes" id="UP000006250">
    <property type="component" value="Unassembled WGS sequence"/>
</dbReference>
<dbReference type="RefSeq" id="WP_005996191.1">
    <property type="nucleotide sequence ID" value="NZ_AECZ01000035.1"/>
</dbReference>
<accession>E1K117</accession>
<gene>
    <name evidence="2" type="ORF">DesfrDRAFT_3567</name>
</gene>
<name>E1K117_SOLFR</name>
<dbReference type="Gene3D" id="3.30.420.10">
    <property type="entry name" value="Ribonuclease H-like superfamily/Ribonuclease H"/>
    <property type="match status" value="1"/>
</dbReference>
<protein>
    <submittedName>
        <fullName evidence="2">Integrase catalytic region</fullName>
    </submittedName>
</protein>